<dbReference type="AlphaFoldDB" id="A0AAW2CAL2"/>
<evidence type="ECO:0000313" key="2">
    <source>
        <dbReference type="EMBL" id="KAK9994060.1"/>
    </source>
</evidence>
<feature type="region of interest" description="Disordered" evidence="1">
    <location>
        <begin position="1"/>
        <end position="30"/>
    </location>
</feature>
<reference evidence="2 3" key="1">
    <citation type="submission" date="2024-01" db="EMBL/GenBank/DDBJ databases">
        <title>A telomere-to-telomere, gap-free genome of sweet tea (Lithocarpus litseifolius).</title>
        <authorList>
            <person name="Zhou J."/>
        </authorList>
    </citation>
    <scope>NUCLEOTIDE SEQUENCE [LARGE SCALE GENOMIC DNA]</scope>
    <source>
        <strain evidence="2">Zhou-2022a</strain>
        <tissue evidence="2">Leaf</tissue>
    </source>
</reference>
<evidence type="ECO:0000313" key="3">
    <source>
        <dbReference type="Proteomes" id="UP001459277"/>
    </source>
</evidence>
<protein>
    <submittedName>
        <fullName evidence="2">Uncharacterized protein</fullName>
    </submittedName>
</protein>
<keyword evidence="3" id="KW-1185">Reference proteome</keyword>
<comment type="caution">
    <text evidence="2">The sequence shown here is derived from an EMBL/GenBank/DDBJ whole genome shotgun (WGS) entry which is preliminary data.</text>
</comment>
<dbReference type="Proteomes" id="UP001459277">
    <property type="component" value="Unassembled WGS sequence"/>
</dbReference>
<organism evidence="2 3">
    <name type="scientific">Lithocarpus litseifolius</name>
    <dbReference type="NCBI Taxonomy" id="425828"/>
    <lineage>
        <taxon>Eukaryota</taxon>
        <taxon>Viridiplantae</taxon>
        <taxon>Streptophyta</taxon>
        <taxon>Embryophyta</taxon>
        <taxon>Tracheophyta</taxon>
        <taxon>Spermatophyta</taxon>
        <taxon>Magnoliopsida</taxon>
        <taxon>eudicotyledons</taxon>
        <taxon>Gunneridae</taxon>
        <taxon>Pentapetalae</taxon>
        <taxon>rosids</taxon>
        <taxon>fabids</taxon>
        <taxon>Fagales</taxon>
        <taxon>Fagaceae</taxon>
        <taxon>Lithocarpus</taxon>
    </lineage>
</organism>
<accession>A0AAW2CAL2</accession>
<sequence length="98" mass="11138">MPKHINAVGPRFVRPRQGSGRSAEEAQSVPHRRELPVFEYENTMIMSSDDLNSSSRGLITGFSWKMLYDWPLKVGLALLYPPLLVTTNLWRKSTDPHG</sequence>
<proteinExistence type="predicted"/>
<name>A0AAW2CAL2_9ROSI</name>
<dbReference type="EMBL" id="JAZDWU010000008">
    <property type="protein sequence ID" value="KAK9994060.1"/>
    <property type="molecule type" value="Genomic_DNA"/>
</dbReference>
<evidence type="ECO:0000256" key="1">
    <source>
        <dbReference type="SAM" id="MobiDB-lite"/>
    </source>
</evidence>
<gene>
    <name evidence="2" type="ORF">SO802_023763</name>
</gene>